<dbReference type="AlphaFoldDB" id="A0A239ED16"/>
<dbReference type="PROSITE" id="PS50043">
    <property type="entry name" value="HTH_LUXR_2"/>
    <property type="match status" value="1"/>
</dbReference>
<evidence type="ECO:0000259" key="8">
    <source>
        <dbReference type="PROSITE" id="PS50110"/>
    </source>
</evidence>
<dbReference type="PRINTS" id="PR00038">
    <property type="entry name" value="HTHLUXR"/>
</dbReference>
<keyword evidence="10" id="KW-1185">Reference proteome</keyword>
<evidence type="ECO:0000256" key="3">
    <source>
        <dbReference type="ARBA" id="ARBA00023015"/>
    </source>
</evidence>
<evidence type="ECO:0000256" key="5">
    <source>
        <dbReference type="ARBA" id="ARBA00023163"/>
    </source>
</evidence>
<dbReference type="Pfam" id="PF00072">
    <property type="entry name" value="Response_reg"/>
    <property type="match status" value="1"/>
</dbReference>
<dbReference type="GO" id="GO:0006355">
    <property type="term" value="P:regulation of DNA-templated transcription"/>
    <property type="evidence" value="ECO:0007669"/>
    <property type="project" value="InterPro"/>
</dbReference>
<accession>A0A239ED16</accession>
<proteinExistence type="predicted"/>
<protein>
    <submittedName>
        <fullName evidence="9">Two component transcriptional regulator, LuxR family</fullName>
    </submittedName>
</protein>
<dbReference type="Pfam" id="PF00196">
    <property type="entry name" value="GerE"/>
    <property type="match status" value="1"/>
</dbReference>
<dbReference type="CDD" id="cd06170">
    <property type="entry name" value="LuxR_C_like"/>
    <property type="match status" value="1"/>
</dbReference>
<evidence type="ECO:0000256" key="2">
    <source>
        <dbReference type="ARBA" id="ARBA00023012"/>
    </source>
</evidence>
<keyword evidence="4" id="KW-0238">DNA-binding</keyword>
<keyword evidence="2" id="KW-0902">Two-component regulatory system</keyword>
<dbReference type="CDD" id="cd17537">
    <property type="entry name" value="REC_FixJ"/>
    <property type="match status" value="1"/>
</dbReference>
<dbReference type="InterPro" id="IPR000792">
    <property type="entry name" value="Tscrpt_reg_LuxR_C"/>
</dbReference>
<evidence type="ECO:0000256" key="6">
    <source>
        <dbReference type="PROSITE-ProRule" id="PRU00169"/>
    </source>
</evidence>
<feature type="modified residue" description="4-aspartylphosphate" evidence="6">
    <location>
        <position position="56"/>
    </location>
</feature>
<dbReference type="SUPFAM" id="SSF52172">
    <property type="entry name" value="CheY-like"/>
    <property type="match status" value="1"/>
</dbReference>
<gene>
    <name evidence="9" type="ORF">SAMN05421770_101914</name>
</gene>
<keyword evidence="1 6" id="KW-0597">Phosphoprotein</keyword>
<reference evidence="9 10" key="1">
    <citation type="submission" date="2017-06" db="EMBL/GenBank/DDBJ databases">
        <authorList>
            <person name="Kim H.J."/>
            <person name="Triplett B.A."/>
        </authorList>
    </citation>
    <scope>NUCLEOTIDE SEQUENCE [LARGE SCALE GENOMIC DNA]</scope>
    <source>
        <strain evidence="9 10">DSM 18704</strain>
    </source>
</reference>
<dbReference type="PROSITE" id="PS50110">
    <property type="entry name" value="RESPONSE_REGULATORY"/>
    <property type="match status" value="1"/>
</dbReference>
<dbReference type="InterPro" id="IPR011006">
    <property type="entry name" value="CheY-like_superfamily"/>
</dbReference>
<dbReference type="PANTHER" id="PTHR44688:SF16">
    <property type="entry name" value="DNA-BINDING TRANSCRIPTIONAL ACTIVATOR DEVR_DOSR"/>
    <property type="match status" value="1"/>
</dbReference>
<organism evidence="9 10">
    <name type="scientific">Granulicella rosea</name>
    <dbReference type="NCBI Taxonomy" id="474952"/>
    <lineage>
        <taxon>Bacteria</taxon>
        <taxon>Pseudomonadati</taxon>
        <taxon>Acidobacteriota</taxon>
        <taxon>Terriglobia</taxon>
        <taxon>Terriglobales</taxon>
        <taxon>Acidobacteriaceae</taxon>
        <taxon>Granulicella</taxon>
    </lineage>
</organism>
<name>A0A239ED16_9BACT</name>
<dbReference type="Gene3D" id="1.10.10.10">
    <property type="entry name" value="Winged helix-like DNA-binding domain superfamily/Winged helix DNA-binding domain"/>
    <property type="match status" value="1"/>
</dbReference>
<dbReference type="SMART" id="SM00448">
    <property type="entry name" value="REC"/>
    <property type="match status" value="1"/>
</dbReference>
<dbReference type="GO" id="GO:0000160">
    <property type="term" value="P:phosphorelay signal transduction system"/>
    <property type="evidence" value="ECO:0007669"/>
    <property type="project" value="UniProtKB-KW"/>
</dbReference>
<keyword evidence="3" id="KW-0805">Transcription regulation</keyword>
<evidence type="ECO:0000313" key="9">
    <source>
        <dbReference type="EMBL" id="SNS42536.1"/>
    </source>
</evidence>
<dbReference type="InterPro" id="IPR001789">
    <property type="entry name" value="Sig_transdc_resp-reg_receiver"/>
</dbReference>
<dbReference type="RefSeq" id="WP_245817802.1">
    <property type="nucleotide sequence ID" value="NZ_FZOU01000001.1"/>
</dbReference>
<keyword evidence="5" id="KW-0804">Transcription</keyword>
<dbReference type="GO" id="GO:0003677">
    <property type="term" value="F:DNA binding"/>
    <property type="evidence" value="ECO:0007669"/>
    <property type="project" value="UniProtKB-KW"/>
</dbReference>
<dbReference type="Gene3D" id="3.40.50.2300">
    <property type="match status" value="1"/>
</dbReference>
<sequence length="203" mass="22567">MSDVAPVVFVVDDDISVRQALQNLFRSVGLKVEAFSNAQEFLTCNRPDAPGCLVLDVRLPGPSGIDLQRQLTGSGKQLPIIFITGHGDIRMSVLAMKAGAFEFLTKPFRDQELLDAVQGALERDRGERTSRSEAALARNRYESLTSREQEVFSLVVRGLLNKQVGGELNISEATVKLHRGNLMQRCRRSRLPISSVRQKSWIC</sequence>
<dbReference type="FunFam" id="3.40.50.2300:FF:000018">
    <property type="entry name" value="DNA-binding transcriptional regulator NtrC"/>
    <property type="match status" value="1"/>
</dbReference>
<dbReference type="PANTHER" id="PTHR44688">
    <property type="entry name" value="DNA-BINDING TRANSCRIPTIONAL ACTIVATOR DEVR_DOSR"/>
    <property type="match status" value="1"/>
</dbReference>
<dbReference type="SMART" id="SM00421">
    <property type="entry name" value="HTH_LUXR"/>
    <property type="match status" value="1"/>
</dbReference>
<evidence type="ECO:0000313" key="10">
    <source>
        <dbReference type="Proteomes" id="UP000198356"/>
    </source>
</evidence>
<dbReference type="Proteomes" id="UP000198356">
    <property type="component" value="Unassembled WGS sequence"/>
</dbReference>
<evidence type="ECO:0000256" key="4">
    <source>
        <dbReference type="ARBA" id="ARBA00023125"/>
    </source>
</evidence>
<dbReference type="PROSITE" id="PS00622">
    <property type="entry name" value="HTH_LUXR_1"/>
    <property type="match status" value="1"/>
</dbReference>
<evidence type="ECO:0000256" key="1">
    <source>
        <dbReference type="ARBA" id="ARBA00022553"/>
    </source>
</evidence>
<feature type="domain" description="Response regulatory" evidence="8">
    <location>
        <begin position="7"/>
        <end position="121"/>
    </location>
</feature>
<dbReference type="InterPro" id="IPR036388">
    <property type="entry name" value="WH-like_DNA-bd_sf"/>
</dbReference>
<evidence type="ECO:0000259" key="7">
    <source>
        <dbReference type="PROSITE" id="PS50043"/>
    </source>
</evidence>
<dbReference type="EMBL" id="FZOU01000001">
    <property type="protein sequence ID" value="SNS42536.1"/>
    <property type="molecule type" value="Genomic_DNA"/>
</dbReference>
<feature type="domain" description="HTH luxR-type" evidence="7">
    <location>
        <begin position="137"/>
        <end position="200"/>
    </location>
</feature>